<name>A0A9Q0JPK6_9ROSI</name>
<evidence type="ECO:0000313" key="3">
    <source>
        <dbReference type="Proteomes" id="UP001141552"/>
    </source>
</evidence>
<reference evidence="2" key="1">
    <citation type="submission" date="2022-02" db="EMBL/GenBank/DDBJ databases">
        <authorList>
            <person name="Henning P.M."/>
            <person name="McCubbin A.G."/>
            <person name="Shore J.S."/>
        </authorList>
    </citation>
    <scope>NUCLEOTIDE SEQUENCE</scope>
    <source>
        <strain evidence="2">F60SS</strain>
        <tissue evidence="2">Leaves</tissue>
    </source>
</reference>
<proteinExistence type="predicted"/>
<comment type="caution">
    <text evidence="2">The sequence shown here is derived from an EMBL/GenBank/DDBJ whole genome shotgun (WGS) entry which is preliminary data.</text>
</comment>
<dbReference type="Proteomes" id="UP001141552">
    <property type="component" value="Unassembled WGS sequence"/>
</dbReference>
<organism evidence="2 3">
    <name type="scientific">Turnera subulata</name>
    <dbReference type="NCBI Taxonomy" id="218843"/>
    <lineage>
        <taxon>Eukaryota</taxon>
        <taxon>Viridiplantae</taxon>
        <taxon>Streptophyta</taxon>
        <taxon>Embryophyta</taxon>
        <taxon>Tracheophyta</taxon>
        <taxon>Spermatophyta</taxon>
        <taxon>Magnoliopsida</taxon>
        <taxon>eudicotyledons</taxon>
        <taxon>Gunneridae</taxon>
        <taxon>Pentapetalae</taxon>
        <taxon>rosids</taxon>
        <taxon>fabids</taxon>
        <taxon>Malpighiales</taxon>
        <taxon>Passifloraceae</taxon>
        <taxon>Turnera</taxon>
    </lineage>
</organism>
<dbReference type="OrthoDB" id="18412at2759"/>
<dbReference type="EMBL" id="JAKUCV010000616">
    <property type="protein sequence ID" value="KAJ4849389.1"/>
    <property type="molecule type" value="Genomic_DNA"/>
</dbReference>
<accession>A0A9Q0JPK6</accession>
<evidence type="ECO:0000313" key="2">
    <source>
        <dbReference type="EMBL" id="KAJ4849389.1"/>
    </source>
</evidence>
<gene>
    <name evidence="2" type="ORF">Tsubulata_033757</name>
</gene>
<dbReference type="AlphaFoldDB" id="A0A9Q0JPK6"/>
<feature type="region of interest" description="Disordered" evidence="1">
    <location>
        <begin position="1"/>
        <end position="25"/>
    </location>
</feature>
<protein>
    <submittedName>
        <fullName evidence="2">Uncharacterized protein</fullName>
    </submittedName>
</protein>
<evidence type="ECO:0000256" key="1">
    <source>
        <dbReference type="SAM" id="MobiDB-lite"/>
    </source>
</evidence>
<sequence>MDAAENPCVKPASTDEKTNVLPADSQPLVQRPLYVDEPGEVVSKLQLESVASSDDIRNALKDETLQKIIFNVNHSSDPESVSTASSINPVKWENIPSKSAISSDRNSTKLWKWKDSVY</sequence>
<keyword evidence="3" id="KW-1185">Reference proteome</keyword>
<reference evidence="2" key="2">
    <citation type="journal article" date="2023" name="Plants (Basel)">
        <title>Annotation of the Turnera subulata (Passifloraceae) Draft Genome Reveals the S-Locus Evolved after the Divergence of Turneroideae from Passifloroideae in a Stepwise Manner.</title>
        <authorList>
            <person name="Henning P.M."/>
            <person name="Roalson E.H."/>
            <person name="Mir W."/>
            <person name="McCubbin A.G."/>
            <person name="Shore J.S."/>
        </authorList>
    </citation>
    <scope>NUCLEOTIDE SEQUENCE</scope>
    <source>
        <strain evidence="2">F60SS</strain>
    </source>
</reference>